<dbReference type="EMBL" id="JACGWZ010000001">
    <property type="protein sequence ID" value="MBA8823778.1"/>
    <property type="molecule type" value="Genomic_DNA"/>
</dbReference>
<comment type="caution">
    <text evidence="1">The sequence shown here is derived from an EMBL/GenBank/DDBJ whole genome shotgun (WGS) entry which is preliminary data.</text>
</comment>
<reference evidence="1 2" key="1">
    <citation type="submission" date="2020-07" db="EMBL/GenBank/DDBJ databases">
        <title>Sequencing the genomes of 1000 actinobacteria strains.</title>
        <authorList>
            <person name="Klenk H.-P."/>
        </authorList>
    </citation>
    <scope>NUCLEOTIDE SEQUENCE [LARGE SCALE GENOMIC DNA]</scope>
    <source>
        <strain evidence="1 2">DSM 45975</strain>
    </source>
</reference>
<dbReference type="AlphaFoldDB" id="A0A839DYE3"/>
<evidence type="ECO:0000313" key="1">
    <source>
        <dbReference type="EMBL" id="MBA8823778.1"/>
    </source>
</evidence>
<dbReference type="RefSeq" id="WP_182543029.1">
    <property type="nucleotide sequence ID" value="NZ_JACGWZ010000001.1"/>
</dbReference>
<keyword evidence="2" id="KW-1185">Reference proteome</keyword>
<proteinExistence type="predicted"/>
<name>A0A839DYE3_9PSEU</name>
<sequence length="259" mass="29601">MDSEAQATLNELNALARQREDRETAWRAADTAIEVLVWRDEIGSAADLAEYTVLDPELHETGLVDERVPSGLVLVAAEVYAGVPVVPRLHEAASVLPAESVLGSHVSWMVKEIQDTSAREFLARHRPWQKRARKAARIDRELLARDWSTLSYKETDLLWSAARRMNDLDLARQILSSTGVYPTRWQFVSWFATWLVHRERVDEASDVLLACRESFHPATRWEVLPVTAPMDPDLRRAVTPEVRRAYLRDVRNPFPLEQV</sequence>
<accession>A0A839DYE3</accession>
<evidence type="ECO:0000313" key="2">
    <source>
        <dbReference type="Proteomes" id="UP000569329"/>
    </source>
</evidence>
<organism evidence="1 2">
    <name type="scientific">Halosaccharopolyspora lacisalsi</name>
    <dbReference type="NCBI Taxonomy" id="1000566"/>
    <lineage>
        <taxon>Bacteria</taxon>
        <taxon>Bacillati</taxon>
        <taxon>Actinomycetota</taxon>
        <taxon>Actinomycetes</taxon>
        <taxon>Pseudonocardiales</taxon>
        <taxon>Pseudonocardiaceae</taxon>
        <taxon>Halosaccharopolyspora</taxon>
    </lineage>
</organism>
<gene>
    <name evidence="1" type="ORF">FHX42_001107</name>
</gene>
<dbReference type="Proteomes" id="UP000569329">
    <property type="component" value="Unassembled WGS sequence"/>
</dbReference>
<protein>
    <submittedName>
        <fullName evidence="1">Uncharacterized protein</fullName>
    </submittedName>
</protein>